<dbReference type="SUPFAM" id="SSF56672">
    <property type="entry name" value="DNA/RNA polymerases"/>
    <property type="match status" value="1"/>
</dbReference>
<feature type="region of interest" description="Disordered" evidence="1">
    <location>
        <begin position="1209"/>
        <end position="1229"/>
    </location>
</feature>
<evidence type="ECO:0000259" key="2">
    <source>
        <dbReference type="PROSITE" id="PS50878"/>
    </source>
</evidence>
<dbReference type="SUPFAM" id="SSF53098">
    <property type="entry name" value="Ribonuclease H-like"/>
    <property type="match status" value="1"/>
</dbReference>
<dbReference type="CDD" id="cd09276">
    <property type="entry name" value="Rnase_HI_RT_non_LTR"/>
    <property type="match status" value="1"/>
</dbReference>
<accession>A0AAU9U023</accession>
<keyword evidence="6" id="KW-1185">Reference proteome</keyword>
<dbReference type="Pfam" id="PF14529">
    <property type="entry name" value="Exo_endo_phos_2"/>
    <property type="match status" value="1"/>
</dbReference>
<dbReference type="Gene3D" id="3.30.420.10">
    <property type="entry name" value="Ribonuclease H-like superfamily/Ribonuclease H"/>
    <property type="match status" value="1"/>
</dbReference>
<feature type="domain" description="(+)RNA virus helicase C-terminal" evidence="4">
    <location>
        <begin position="1665"/>
        <end position="1989"/>
    </location>
</feature>
<evidence type="ECO:0000313" key="5">
    <source>
        <dbReference type="EMBL" id="CAH2092483.1"/>
    </source>
</evidence>
<proteinExistence type="predicted"/>
<reference evidence="5" key="1">
    <citation type="submission" date="2022-03" db="EMBL/GenBank/DDBJ databases">
        <authorList>
            <person name="Tunstrom K."/>
        </authorList>
    </citation>
    <scope>NUCLEOTIDE SEQUENCE</scope>
</reference>
<evidence type="ECO:0008006" key="7">
    <source>
        <dbReference type="Google" id="ProtNLM"/>
    </source>
</evidence>
<dbReference type="Gene3D" id="3.60.10.10">
    <property type="entry name" value="Endonuclease/exonuclease/phosphatase"/>
    <property type="match status" value="1"/>
</dbReference>
<dbReference type="PROSITE" id="PS51657">
    <property type="entry name" value="PSRV_HELICASE"/>
    <property type="match status" value="1"/>
</dbReference>
<dbReference type="SUPFAM" id="SSF52540">
    <property type="entry name" value="P-loop containing nucleoside triphosphate hydrolases"/>
    <property type="match status" value="2"/>
</dbReference>
<dbReference type="GO" id="GO:0003676">
    <property type="term" value="F:nucleic acid binding"/>
    <property type="evidence" value="ECO:0007669"/>
    <property type="project" value="InterPro"/>
</dbReference>
<dbReference type="InterPro" id="IPR027351">
    <property type="entry name" value="(+)RNA_virus_helicase_core_dom"/>
</dbReference>
<dbReference type="InterPro" id="IPR043502">
    <property type="entry name" value="DNA/RNA_pol_sf"/>
</dbReference>
<dbReference type="InterPro" id="IPR012337">
    <property type="entry name" value="RNaseH-like_sf"/>
</dbReference>
<dbReference type="GO" id="GO:0071897">
    <property type="term" value="P:DNA biosynthetic process"/>
    <property type="evidence" value="ECO:0007669"/>
    <property type="project" value="UniProtKB-ARBA"/>
</dbReference>
<feature type="domain" description="Reverse transcriptase" evidence="2">
    <location>
        <begin position="456"/>
        <end position="725"/>
    </location>
</feature>
<sequence length="2009" mass="225561">MRQHPGAKVIQCTLSRQKPVKAAIIVFGNSVEIIHDPQIVTENVAAVFVKAGQLRLGLMSVYFEGDQDMEPYIQQMRAATDKIPTQHLIVAGDVNAWSHWWGSSSENHRGAQFHGVITEMDLHILNRGQIPTFETYRGERLYSSCVDVTLTSQSILAKMENWKVERNLITSDHNAITFGLRLEGPLKPLEPISTRRYNTKKARWAEFTTLLKLGLAEQDVTLSSVSNVSNKDELEDILTRYTSVIHGACEKTIPKVKLWKGDTRPPWWSAELHSLKKELVRKKRCIRNAAPSRRMYVVEEYILAREKYKTAANEAATQSWKEFCTAQDRESVWDGIYRVIRKTSRRQEDTLLRGAAGETLSPEQSAELLAKTFYPDDSIETETAYHKKVREAVECRTPAELQDLSDDDPPFTTSELEMVLSSQNPKKAPGPDGLTSDICAAAINCDREVFLALANKCLSLSYFPKQWKVAHVCILRKPAKEDYTHPKSYRPIGLLSILGKTVEKLLICRLQWSLLQTLHRSQYGFMPQRGTEDALYDLVEHIRKEVRLKKIVLLVSLDIEGAFDNAWWPALKKQLVDKHCPRNLYSMVVSYLQDRRVIVNYARASSEKETTKGCVQGSIGGPTFWNLILDSLLRTINNMGVYCQAFADDVVLVFSSHKTSNLQASAETTLAAVQDWGTCNKLTFAAHKTNAMVITRKLKYDTPIVHMSGTRLRLVEEIKLLGLIIDSKLTFNAHVSATCKKAADIYKTLACAARVSWGLNGEIIRTIYVAVIEPIVLYAASAWSPAAEKLSVRKQLDSLQRGFAQKICKAYRTVSLTSALVLSGLLPLDLRIREAAMLYKTKKGHCVDFLPPGRELERRVGPMQNPHPSLLITTEYERLESLNPQILEEHHIDGPLIYTDGSKIEGKVGAALTWWDQGREVRHSTFRLESHNTVFQSEMYALFRAVDMARQSKEGSINILSDSRSSLDLLRSPSVTHPLAIEMKRCIRQIREEKRSVRFFWLKAHVGTPGNERADELAKKAALKKKTAPDYDKVAMSYVRRQIREETVRLWQDRYNSSETGSVTKIFLPDPKTACKLVRKSTLPSVDTQILTGHGGFAAYLHRFKLKDSPSCICDPRYEETVLHILLECPRFSKEGLDLEIKLQRKLDQSSLRTILEQEADRTSFLAFARKAVITAAKRNGSTALPHRPSSLPQVQTTTANLPIQNLAQSQPNTQPTSTAPSQRSPTRVLLSQTIQAVPSALRKLIQGRTNRNAPPQPSQNMTLELLLREGNGSGEVGIRTRCVALFMDNEAEKIGISFCRSEGSDRLVVSPGLALLIKGSTQKTSIKRTKINALTQRLEENSNYRLVRLHNKTIALFEWEEKSPFAQASSWLQQKHGISGGTPGKISVDSMRVGYDKGDVSDRYGCLIASKSHEIIAYEDRGEDLGYLKPRTQTPSSPARPALEETTLSGSERLQAKVEAQRVEECKSRTPGGRNESSRSHLVAIARFIQGTMSPKRGTRLSHLAPKSADLREWQSEALKRFTEDESQRYQQAPSATRTRADKGQVTPPKLRPASTPLQHAYNAYIEFLAITKANREVSLAICKKIMQTYQYGHENLLKVELEEAEAAIYDNDTQQVLKGNMSGRYMAAYNTTKGFVDAVETEGQNRGPQTFKTPKGDPVVVVARCTRVMLDERILEMAKTITGDPDIGVTFGAWELPTLKWINGVPGCGKTTHIVRNFDENNEVVATTTVEAAKDLKEKLEHRYGDKAKSKVCTMASILVNGFREGVRISRLTVDEALMNHFGAIIMAARLSEAKEVVLVGDINQLPYIDRENLFEMRYCKPNLTTGISCELPCTHRNPKDVAFAISEVYNNIYSSNPIVRSLRIERFTGAQIPEKQARTLYLVFTQEEKKVLISRGYGTGEGSSVMTIHEAQGQTSEEVIIIQMKTRRLRIHDSVSHAVVAVTRHTNTCAYYTDDGDDAIGRFMGRAAEATHKEILEHSFKMAIHNRDDAVIEEALALLSGGRGRD</sequence>
<dbReference type="PROSITE" id="PS50878">
    <property type="entry name" value="RT_POL"/>
    <property type="match status" value="1"/>
</dbReference>
<dbReference type="GO" id="GO:0004523">
    <property type="term" value="F:RNA-DNA hybrid ribonuclease activity"/>
    <property type="evidence" value="ECO:0007669"/>
    <property type="project" value="InterPro"/>
</dbReference>
<evidence type="ECO:0000256" key="1">
    <source>
        <dbReference type="SAM" id="MobiDB-lite"/>
    </source>
</evidence>
<dbReference type="EMBL" id="CAKOGL010000011">
    <property type="protein sequence ID" value="CAH2092483.1"/>
    <property type="molecule type" value="Genomic_DNA"/>
</dbReference>
<comment type="caution">
    <text evidence="5">The sequence shown here is derived from an EMBL/GenBank/DDBJ whole genome shotgun (WGS) entry which is preliminary data.</text>
</comment>
<dbReference type="InterPro" id="IPR036397">
    <property type="entry name" value="RNaseH_sf"/>
</dbReference>
<feature type="region of interest" description="Disordered" evidence="1">
    <location>
        <begin position="1430"/>
        <end position="1451"/>
    </location>
</feature>
<dbReference type="GO" id="GO:0042575">
    <property type="term" value="C:DNA polymerase complex"/>
    <property type="evidence" value="ECO:0007669"/>
    <property type="project" value="UniProtKB-ARBA"/>
</dbReference>
<dbReference type="SUPFAM" id="SSF56219">
    <property type="entry name" value="DNase I-like"/>
    <property type="match status" value="1"/>
</dbReference>
<dbReference type="InterPro" id="IPR002156">
    <property type="entry name" value="RNaseH_domain"/>
</dbReference>
<evidence type="ECO:0000259" key="3">
    <source>
        <dbReference type="PROSITE" id="PS50879"/>
    </source>
</evidence>
<dbReference type="GO" id="GO:0005524">
    <property type="term" value="F:ATP binding"/>
    <property type="evidence" value="ECO:0007669"/>
    <property type="project" value="InterPro"/>
</dbReference>
<dbReference type="InterPro" id="IPR005135">
    <property type="entry name" value="Endo/exonuclease/phosphatase"/>
</dbReference>
<feature type="region of interest" description="Disordered" evidence="1">
    <location>
        <begin position="1523"/>
        <end position="1556"/>
    </location>
</feature>
<dbReference type="InterPro" id="IPR027417">
    <property type="entry name" value="P-loop_NTPase"/>
</dbReference>
<dbReference type="PANTHER" id="PTHR33481">
    <property type="entry name" value="REVERSE TRANSCRIPTASE"/>
    <property type="match status" value="1"/>
</dbReference>
<dbReference type="PANTHER" id="PTHR33481:SF1">
    <property type="entry name" value="ENDONUCLEASE_EXONUCLEASE_PHOSPHATASE DOMAIN-CONTAINING PROTEIN-RELATED"/>
    <property type="match status" value="1"/>
</dbReference>
<dbReference type="PROSITE" id="PS50879">
    <property type="entry name" value="RNASE_H_1"/>
    <property type="match status" value="1"/>
</dbReference>
<dbReference type="InterPro" id="IPR000477">
    <property type="entry name" value="RT_dom"/>
</dbReference>
<gene>
    <name evidence="5" type="ORF">EEDITHA_LOCUS8237</name>
</gene>
<organism evidence="5 6">
    <name type="scientific">Euphydryas editha</name>
    <name type="common">Edith's checkerspot</name>
    <dbReference type="NCBI Taxonomy" id="104508"/>
    <lineage>
        <taxon>Eukaryota</taxon>
        <taxon>Metazoa</taxon>
        <taxon>Ecdysozoa</taxon>
        <taxon>Arthropoda</taxon>
        <taxon>Hexapoda</taxon>
        <taxon>Insecta</taxon>
        <taxon>Pterygota</taxon>
        <taxon>Neoptera</taxon>
        <taxon>Endopterygota</taxon>
        <taxon>Lepidoptera</taxon>
        <taxon>Glossata</taxon>
        <taxon>Ditrysia</taxon>
        <taxon>Papilionoidea</taxon>
        <taxon>Nymphalidae</taxon>
        <taxon>Nymphalinae</taxon>
        <taxon>Euphydryas</taxon>
    </lineage>
</organism>
<dbReference type="Proteomes" id="UP001153954">
    <property type="component" value="Unassembled WGS sequence"/>
</dbReference>
<dbReference type="InterPro" id="IPR036691">
    <property type="entry name" value="Endo/exonu/phosph_ase_sf"/>
</dbReference>
<dbReference type="Pfam" id="PF00075">
    <property type="entry name" value="RNase_H"/>
    <property type="match status" value="1"/>
</dbReference>
<protein>
    <recommendedName>
        <fullName evidence="7">Polyprotein</fullName>
    </recommendedName>
</protein>
<feature type="compositionally biased region" description="Polar residues" evidence="1">
    <location>
        <begin position="1530"/>
        <end position="1539"/>
    </location>
</feature>
<evidence type="ECO:0000259" key="4">
    <source>
        <dbReference type="PROSITE" id="PS51657"/>
    </source>
</evidence>
<feature type="domain" description="RNase H type-1" evidence="3">
    <location>
        <begin position="891"/>
        <end position="1023"/>
    </location>
</feature>
<dbReference type="Pfam" id="PF01443">
    <property type="entry name" value="Viral_helicase1"/>
    <property type="match status" value="1"/>
</dbReference>
<evidence type="ECO:0000313" key="6">
    <source>
        <dbReference type="Proteomes" id="UP001153954"/>
    </source>
</evidence>
<dbReference type="Gene3D" id="3.40.50.300">
    <property type="entry name" value="P-loop containing nucleotide triphosphate hydrolases"/>
    <property type="match status" value="2"/>
</dbReference>
<dbReference type="CDD" id="cd01650">
    <property type="entry name" value="RT_nLTR_like"/>
    <property type="match status" value="1"/>
</dbReference>
<name>A0AAU9U023_EUPED</name>
<dbReference type="Pfam" id="PF00078">
    <property type="entry name" value="RVT_1"/>
    <property type="match status" value="1"/>
</dbReference>